<accession>A0A4U7JKN2</accession>
<protein>
    <submittedName>
        <fullName evidence="3">Glycosyltransferase family 4 protein</fullName>
    </submittedName>
</protein>
<organism evidence="3 4">
    <name type="scientific">Ruminiclostridium herbifermentans</name>
    <dbReference type="NCBI Taxonomy" id="2488810"/>
    <lineage>
        <taxon>Bacteria</taxon>
        <taxon>Bacillati</taxon>
        <taxon>Bacillota</taxon>
        <taxon>Clostridia</taxon>
        <taxon>Eubacteriales</taxon>
        <taxon>Oscillospiraceae</taxon>
        <taxon>Ruminiclostridium</taxon>
    </lineage>
</organism>
<dbReference type="CDD" id="cd03801">
    <property type="entry name" value="GT4_PimA-like"/>
    <property type="match status" value="1"/>
</dbReference>
<dbReference type="EMBL" id="CP061336">
    <property type="protein sequence ID" value="QNU68567.1"/>
    <property type="molecule type" value="Genomic_DNA"/>
</dbReference>
<sequence length="396" mass="45237">MKILMLSWEYPPRIIGGISRVVYDLAQNLGEAGNDVHVLTCWEPYTQEYEIDKNVTVHRVHVYNNPSSTFVEWVMQLNFAMVEYAVKLLQNYEFDIVHAHDWLVAYASRVLKHSYDIPIISTIHATEYGRNNGIHTDLSRTINNIEKWLMSESDSLIVNSKYMKDELISVFNINSDKIRVISNGVDLDKFKNTSKDLEFRKNYASPNEKIVFYVGRLVNEKGVHVLLNAAPKILREFNDVKFVIAGKGPCLNNLIELSHELNVNEKIYFTGFVSEEVLLKLYMCSDIAVFPSTYEPFGIVALEGMVAGIPVVVSDAGGLNEIVNHKEDGMKFYSGNSNSLADCILELLKNHELSEKICNAALEKVQKYYNWSNISKTISEEYRYVISQFSSEKKTK</sequence>
<reference evidence="3 4" key="1">
    <citation type="submission" date="2020-09" db="EMBL/GenBank/DDBJ databases">
        <title>Characterization and genome sequencing of Ruminiclostridium sp. nov. MA18.</title>
        <authorList>
            <person name="Rettenmaier R."/>
            <person name="Kowollik M.-L."/>
            <person name="Liebl W."/>
            <person name="Zverlov V."/>
        </authorList>
    </citation>
    <scope>NUCLEOTIDE SEQUENCE [LARGE SCALE GENOMIC DNA]</scope>
    <source>
        <strain evidence="3 4">MA18</strain>
    </source>
</reference>
<dbReference type="Pfam" id="PF00534">
    <property type="entry name" value="Glycos_transf_1"/>
    <property type="match status" value="1"/>
</dbReference>
<feature type="domain" description="Glycosyltransferase subfamily 4-like N-terminal" evidence="2">
    <location>
        <begin position="15"/>
        <end position="189"/>
    </location>
</feature>
<dbReference type="InterPro" id="IPR050194">
    <property type="entry name" value="Glycosyltransferase_grp1"/>
</dbReference>
<dbReference type="SUPFAM" id="SSF53756">
    <property type="entry name" value="UDP-Glycosyltransferase/glycogen phosphorylase"/>
    <property type="match status" value="1"/>
</dbReference>
<dbReference type="KEGG" id="rher:EHE19_009290"/>
<dbReference type="RefSeq" id="WP_137696204.1">
    <property type="nucleotide sequence ID" value="NZ_CP061336.1"/>
</dbReference>
<name>A0A4U7JKN2_9FIRM</name>
<dbReference type="OrthoDB" id="9795068at2"/>
<dbReference type="PANTHER" id="PTHR45947:SF3">
    <property type="entry name" value="SULFOQUINOVOSYL TRANSFERASE SQD2"/>
    <property type="match status" value="1"/>
</dbReference>
<proteinExistence type="predicted"/>
<dbReference type="PANTHER" id="PTHR45947">
    <property type="entry name" value="SULFOQUINOVOSYL TRANSFERASE SQD2"/>
    <property type="match status" value="1"/>
</dbReference>
<evidence type="ECO:0000313" key="3">
    <source>
        <dbReference type="EMBL" id="QNU68567.1"/>
    </source>
</evidence>
<dbReference type="Proteomes" id="UP000306409">
    <property type="component" value="Chromosome"/>
</dbReference>
<dbReference type="InterPro" id="IPR028098">
    <property type="entry name" value="Glyco_trans_4-like_N"/>
</dbReference>
<dbReference type="AlphaFoldDB" id="A0A4U7JKN2"/>
<keyword evidence="3" id="KW-0808">Transferase</keyword>
<gene>
    <name evidence="3" type="ORF">EHE19_009290</name>
</gene>
<dbReference type="Pfam" id="PF13439">
    <property type="entry name" value="Glyco_transf_4"/>
    <property type="match status" value="1"/>
</dbReference>
<evidence type="ECO:0000313" key="4">
    <source>
        <dbReference type="Proteomes" id="UP000306409"/>
    </source>
</evidence>
<dbReference type="GO" id="GO:0016758">
    <property type="term" value="F:hexosyltransferase activity"/>
    <property type="evidence" value="ECO:0007669"/>
    <property type="project" value="TreeGrafter"/>
</dbReference>
<dbReference type="InterPro" id="IPR001296">
    <property type="entry name" value="Glyco_trans_1"/>
</dbReference>
<evidence type="ECO:0000259" key="1">
    <source>
        <dbReference type="Pfam" id="PF00534"/>
    </source>
</evidence>
<evidence type="ECO:0000259" key="2">
    <source>
        <dbReference type="Pfam" id="PF13439"/>
    </source>
</evidence>
<keyword evidence="4" id="KW-1185">Reference proteome</keyword>
<dbReference type="Gene3D" id="3.40.50.2000">
    <property type="entry name" value="Glycogen Phosphorylase B"/>
    <property type="match status" value="2"/>
</dbReference>
<feature type="domain" description="Glycosyl transferase family 1" evidence="1">
    <location>
        <begin position="197"/>
        <end position="361"/>
    </location>
</feature>